<name>A0A6M6JC73_9PSEU</name>
<keyword evidence="1" id="KW-0812">Transmembrane</keyword>
<dbReference type="KEGG" id="pbro:HOP40_04425"/>
<feature type="transmembrane region" description="Helical" evidence="1">
    <location>
        <begin position="12"/>
        <end position="33"/>
    </location>
</feature>
<dbReference type="EMBL" id="CP053564">
    <property type="protein sequence ID" value="QJY45166.1"/>
    <property type="molecule type" value="Genomic_DNA"/>
</dbReference>
<reference evidence="2 3" key="1">
    <citation type="submission" date="2020-05" db="EMBL/GenBank/DDBJ databases">
        <authorList>
            <person name="Mo P."/>
        </authorList>
    </citation>
    <scope>NUCLEOTIDE SEQUENCE [LARGE SCALE GENOMIC DNA]</scope>
    <source>
        <strain evidence="2 3">Gen01</strain>
    </source>
</reference>
<feature type="transmembrane region" description="Helical" evidence="1">
    <location>
        <begin position="93"/>
        <end position="113"/>
    </location>
</feature>
<dbReference type="Pfam" id="PF11188">
    <property type="entry name" value="DUF2975"/>
    <property type="match status" value="1"/>
</dbReference>
<feature type="transmembrane region" description="Helical" evidence="1">
    <location>
        <begin position="45"/>
        <end position="72"/>
    </location>
</feature>
<dbReference type="InterPro" id="IPR021354">
    <property type="entry name" value="DUF2975"/>
</dbReference>
<keyword evidence="3" id="KW-1185">Reference proteome</keyword>
<keyword evidence="1" id="KW-1133">Transmembrane helix</keyword>
<evidence type="ECO:0000256" key="1">
    <source>
        <dbReference type="SAM" id="Phobius"/>
    </source>
</evidence>
<dbReference type="Proteomes" id="UP000505377">
    <property type="component" value="Chromosome"/>
</dbReference>
<feature type="transmembrane region" description="Helical" evidence="1">
    <location>
        <begin position="125"/>
        <end position="147"/>
    </location>
</feature>
<gene>
    <name evidence="2" type="ORF">HOP40_04425</name>
</gene>
<dbReference type="AlphaFoldDB" id="A0A6M6JC73"/>
<sequence>MSRINRAVLPLRLVLVALFAVVLLFQVLVVVGLQPGEDGPGRFTYLLWIVIPLAVLGLLCVQVVIACTWKLLTLVVRDRIFSEDALRWVDAIVWTNVAGLVVIAIGFVPAFIIADGDDAPGVAAIPLLMGLVGSAVLLLMIVMRALLRQATTLRSDMEAVI</sequence>
<proteinExistence type="predicted"/>
<keyword evidence="1" id="KW-0472">Membrane</keyword>
<evidence type="ECO:0000313" key="3">
    <source>
        <dbReference type="Proteomes" id="UP000505377"/>
    </source>
</evidence>
<accession>A0A6M6JC73</accession>
<organism evidence="2 3">
    <name type="scientific">Pseudonocardia broussonetiae</name>
    <dbReference type="NCBI Taxonomy" id="2736640"/>
    <lineage>
        <taxon>Bacteria</taxon>
        <taxon>Bacillati</taxon>
        <taxon>Actinomycetota</taxon>
        <taxon>Actinomycetes</taxon>
        <taxon>Pseudonocardiales</taxon>
        <taxon>Pseudonocardiaceae</taxon>
        <taxon>Pseudonocardia</taxon>
    </lineage>
</organism>
<dbReference type="RefSeq" id="WP_172154904.1">
    <property type="nucleotide sequence ID" value="NZ_CP053564.1"/>
</dbReference>
<protein>
    <submittedName>
        <fullName evidence="2">DUF2975 domain-containing protein</fullName>
    </submittedName>
</protein>
<evidence type="ECO:0000313" key="2">
    <source>
        <dbReference type="EMBL" id="QJY45166.1"/>
    </source>
</evidence>